<accession>A0A6V8PW01</accession>
<dbReference type="Proteomes" id="UP000576480">
    <property type="component" value="Unassembled WGS sequence"/>
</dbReference>
<organism evidence="1 2">
    <name type="scientific">Candidatus Hakubella thermalkaliphila</name>
    <dbReference type="NCBI Taxonomy" id="2754717"/>
    <lineage>
        <taxon>Bacteria</taxon>
        <taxon>Bacillati</taxon>
        <taxon>Actinomycetota</taxon>
        <taxon>Actinomycetota incertae sedis</taxon>
        <taxon>Candidatus Hakubellales</taxon>
        <taxon>Candidatus Hakubellaceae</taxon>
        <taxon>Candidatus Hakubella</taxon>
    </lineage>
</organism>
<reference evidence="1 2" key="1">
    <citation type="journal article" date="2020" name="Front. Microbiol.">
        <title>Single-cell genomics of novel Actinobacteria with the Wood-Ljungdahl pathway discovered in a serpentinizing system.</title>
        <authorList>
            <person name="Merino N."/>
            <person name="Kawai M."/>
            <person name="Boyd E.S."/>
            <person name="Colman D.R."/>
            <person name="McGlynn S.E."/>
            <person name="Nealson K.H."/>
            <person name="Kurokawa K."/>
            <person name="Hongoh Y."/>
        </authorList>
    </citation>
    <scope>NUCLEOTIDE SEQUENCE [LARGE SCALE GENOMIC DNA]</scope>
    <source>
        <strain evidence="1 2">S43</strain>
    </source>
</reference>
<sequence length="39" mass="4669">RIRNEIDPELLNIVSLVEKDDIPRERMRETVLSLYEKGE</sequence>
<gene>
    <name evidence="1" type="ORF">HKBW3S43_02102</name>
</gene>
<dbReference type="AlphaFoldDB" id="A0A6V8PW01"/>
<evidence type="ECO:0000313" key="1">
    <source>
        <dbReference type="EMBL" id="GFP36313.1"/>
    </source>
</evidence>
<dbReference type="EMBL" id="BLSB01000566">
    <property type="protein sequence ID" value="GFP36313.1"/>
    <property type="molecule type" value="Genomic_DNA"/>
</dbReference>
<evidence type="ECO:0000313" key="2">
    <source>
        <dbReference type="Proteomes" id="UP000576480"/>
    </source>
</evidence>
<proteinExistence type="predicted"/>
<feature type="non-terminal residue" evidence="1">
    <location>
        <position position="1"/>
    </location>
</feature>
<comment type="caution">
    <text evidence="1">The sequence shown here is derived from an EMBL/GenBank/DDBJ whole genome shotgun (WGS) entry which is preliminary data.</text>
</comment>
<name>A0A6V8PW01_9ACTN</name>
<protein>
    <submittedName>
        <fullName evidence="1">Uncharacterized protein</fullName>
    </submittedName>
</protein>